<gene>
    <name evidence="1" type="ORF">PGTUg99_002843</name>
</gene>
<reference evidence="1 2" key="1">
    <citation type="submission" date="2019-05" db="EMBL/GenBank/DDBJ databases">
        <title>Emergence of the Ug99 lineage of the wheat stem rust pathogen through somatic hybridization.</title>
        <authorList>
            <person name="Li F."/>
            <person name="Upadhyaya N.M."/>
            <person name="Sperschneider J."/>
            <person name="Matny O."/>
            <person name="Nguyen-Phuc H."/>
            <person name="Mago R."/>
            <person name="Raley C."/>
            <person name="Miller M.E."/>
            <person name="Silverstein K.A.T."/>
            <person name="Henningsen E."/>
            <person name="Hirsch C.D."/>
            <person name="Visser B."/>
            <person name="Pretorius Z.A."/>
            <person name="Steffenson B.J."/>
            <person name="Schwessinger B."/>
            <person name="Dodds P.N."/>
            <person name="Figueroa M."/>
        </authorList>
    </citation>
    <scope>NUCLEOTIDE SEQUENCE [LARGE SCALE GENOMIC DNA]</scope>
    <source>
        <strain evidence="1 2">Ug99</strain>
    </source>
</reference>
<evidence type="ECO:0000313" key="2">
    <source>
        <dbReference type="Proteomes" id="UP000325313"/>
    </source>
</evidence>
<proteinExistence type="predicted"/>
<organism evidence="1 2">
    <name type="scientific">Puccinia graminis f. sp. tritici</name>
    <dbReference type="NCBI Taxonomy" id="56615"/>
    <lineage>
        <taxon>Eukaryota</taxon>
        <taxon>Fungi</taxon>
        <taxon>Dikarya</taxon>
        <taxon>Basidiomycota</taxon>
        <taxon>Pucciniomycotina</taxon>
        <taxon>Pucciniomycetes</taxon>
        <taxon>Pucciniales</taxon>
        <taxon>Pucciniaceae</taxon>
        <taxon>Puccinia</taxon>
    </lineage>
</organism>
<name>A0A5B0S358_PUCGR</name>
<dbReference type="EMBL" id="VDEP01000095">
    <property type="protein sequence ID" value="KAA1132178.1"/>
    <property type="molecule type" value="Genomic_DNA"/>
</dbReference>
<dbReference type="Proteomes" id="UP000325313">
    <property type="component" value="Unassembled WGS sequence"/>
</dbReference>
<protein>
    <submittedName>
        <fullName evidence="1">Uncharacterized protein</fullName>
    </submittedName>
</protein>
<sequence length="73" mass="7928">MDRAAPRKPPPLIMKLLGTDKQQRSTQGVSPSCHNPRGVSVVGEAMDRAAPRKPPPLIMKLLGTDKQQRSTQG</sequence>
<comment type="caution">
    <text evidence="1">The sequence shown here is derived from an EMBL/GenBank/DDBJ whole genome shotgun (WGS) entry which is preliminary data.</text>
</comment>
<dbReference type="AlphaFoldDB" id="A0A5B0S358"/>
<accession>A0A5B0S358</accession>
<evidence type="ECO:0000313" key="1">
    <source>
        <dbReference type="EMBL" id="KAA1132178.1"/>
    </source>
</evidence>